<dbReference type="PROSITE" id="PS50164">
    <property type="entry name" value="GIY_YIG"/>
    <property type="match status" value="1"/>
</dbReference>
<proteinExistence type="predicted"/>
<accession>A0A1I2U602</accession>
<dbReference type="Proteomes" id="UP000199229">
    <property type="component" value="Unassembled WGS sequence"/>
</dbReference>
<reference evidence="3" key="1">
    <citation type="submission" date="2016-10" db="EMBL/GenBank/DDBJ databases">
        <authorList>
            <person name="Varghese N."/>
            <person name="Submissions S."/>
        </authorList>
    </citation>
    <scope>NUCLEOTIDE SEQUENCE [LARGE SCALE GENOMIC DNA]</scope>
    <source>
        <strain evidence="3">Gh-105</strain>
    </source>
</reference>
<dbReference type="InterPro" id="IPR000305">
    <property type="entry name" value="GIY-YIG_endonuc"/>
</dbReference>
<organism evidence="2 3">
    <name type="scientific">Methylobacterium gossipiicola</name>
    <dbReference type="NCBI Taxonomy" id="582675"/>
    <lineage>
        <taxon>Bacteria</taxon>
        <taxon>Pseudomonadati</taxon>
        <taxon>Pseudomonadota</taxon>
        <taxon>Alphaproteobacteria</taxon>
        <taxon>Hyphomicrobiales</taxon>
        <taxon>Methylobacteriaceae</taxon>
        <taxon>Methylobacterium</taxon>
    </lineage>
</organism>
<keyword evidence="2" id="KW-0540">Nuclease</keyword>
<dbReference type="GO" id="GO:0004519">
    <property type="term" value="F:endonuclease activity"/>
    <property type="evidence" value="ECO:0007669"/>
    <property type="project" value="UniProtKB-KW"/>
</dbReference>
<evidence type="ECO:0000313" key="3">
    <source>
        <dbReference type="Proteomes" id="UP000199229"/>
    </source>
</evidence>
<dbReference type="SUPFAM" id="SSF82771">
    <property type="entry name" value="GIY-YIG endonuclease"/>
    <property type="match status" value="1"/>
</dbReference>
<dbReference type="EMBL" id="FOPM01000009">
    <property type="protein sequence ID" value="SFG72540.1"/>
    <property type="molecule type" value="Genomic_DNA"/>
</dbReference>
<sequence length="38" mass="4179">MRSGGFVNMPASQRNGTLYTGSTTDLARRVWEHHTVSG</sequence>
<feature type="domain" description="GIY-YIG" evidence="1">
    <location>
        <begin position="1"/>
        <end position="38"/>
    </location>
</feature>
<evidence type="ECO:0000259" key="1">
    <source>
        <dbReference type="PROSITE" id="PS50164"/>
    </source>
</evidence>
<keyword evidence="2" id="KW-0378">Hydrolase</keyword>
<keyword evidence="3" id="KW-1185">Reference proteome</keyword>
<name>A0A1I2U602_9HYPH</name>
<keyword evidence="2" id="KW-0255">Endonuclease</keyword>
<gene>
    <name evidence="2" type="ORF">SAMN05192565_10929</name>
</gene>
<dbReference type="Gene3D" id="3.40.1440.10">
    <property type="entry name" value="GIY-YIG endonuclease"/>
    <property type="match status" value="1"/>
</dbReference>
<dbReference type="InterPro" id="IPR035901">
    <property type="entry name" value="GIY-YIG_endonuc_sf"/>
</dbReference>
<evidence type="ECO:0000313" key="2">
    <source>
        <dbReference type="EMBL" id="SFG72540.1"/>
    </source>
</evidence>
<dbReference type="AlphaFoldDB" id="A0A1I2U602"/>
<protein>
    <submittedName>
        <fullName evidence="2">Putative endonuclease</fullName>
    </submittedName>
</protein>